<evidence type="ECO:0000313" key="5">
    <source>
        <dbReference type="Proteomes" id="UP000600565"/>
    </source>
</evidence>
<dbReference type="RefSeq" id="WP_191705048.1">
    <property type="nucleotide sequence ID" value="NZ_JACSPW010000018.1"/>
</dbReference>
<keyword evidence="3" id="KW-0472">Membrane</keyword>
<dbReference type="InterPro" id="IPR012902">
    <property type="entry name" value="N_methyl_site"/>
</dbReference>
<name>A0ABR8XRH1_9BACL</name>
<dbReference type="EMBL" id="JACSPW010000018">
    <property type="protein sequence ID" value="MBD8034550.1"/>
    <property type="molecule type" value="Genomic_DNA"/>
</dbReference>
<keyword evidence="5" id="KW-1185">Reference proteome</keyword>
<evidence type="ECO:0000256" key="1">
    <source>
        <dbReference type="ARBA" id="ARBA00004241"/>
    </source>
</evidence>
<evidence type="ECO:0000256" key="3">
    <source>
        <dbReference type="SAM" id="Phobius"/>
    </source>
</evidence>
<reference evidence="4 5" key="1">
    <citation type="submission" date="2020-08" db="EMBL/GenBank/DDBJ databases">
        <title>A Genomic Blueprint of the Chicken Gut Microbiome.</title>
        <authorList>
            <person name="Gilroy R."/>
            <person name="Ravi A."/>
            <person name="Getino M."/>
            <person name="Pursley I."/>
            <person name="Horton D.L."/>
            <person name="Alikhan N.-F."/>
            <person name="Baker D."/>
            <person name="Gharbi K."/>
            <person name="Hall N."/>
            <person name="Watson M."/>
            <person name="Adriaenssens E.M."/>
            <person name="Foster-Nyarko E."/>
            <person name="Jarju S."/>
            <person name="Secka A."/>
            <person name="Antonio M."/>
            <person name="Oren A."/>
            <person name="Chaudhuri R."/>
            <person name="La Ragione R.M."/>
            <person name="Hildebrand F."/>
            <person name="Pallen M.J."/>
        </authorList>
    </citation>
    <scope>NUCLEOTIDE SEQUENCE [LARGE SCALE GENOMIC DNA]</scope>
    <source>
        <strain evidence="4 5">Sa1YVA6</strain>
    </source>
</reference>
<comment type="caution">
    <text evidence="4">The sequence shown here is derived from an EMBL/GenBank/DDBJ whole genome shotgun (WGS) entry which is preliminary data.</text>
</comment>
<sequence>MKVLKKEEGFTLIEVVSSIVIITIVLLSFSQLFIQSNKTAAYNNEKLVAINMAEAELERLKLMPFAEYLPSIDSTKLYNFETISDIEKKLYSDGDNYRLNIKATQTSEEKNRKLINIVITVKYRNSKSTVEGYIRYE</sequence>
<dbReference type="Proteomes" id="UP000600565">
    <property type="component" value="Unassembled WGS sequence"/>
</dbReference>
<comment type="subcellular location">
    <subcellularLocation>
        <location evidence="1">Cell surface</location>
    </subcellularLocation>
</comment>
<keyword evidence="2" id="KW-0178">Competence</keyword>
<evidence type="ECO:0000256" key="2">
    <source>
        <dbReference type="ARBA" id="ARBA00023287"/>
    </source>
</evidence>
<evidence type="ECO:0000313" key="4">
    <source>
        <dbReference type="EMBL" id="MBD8034550.1"/>
    </source>
</evidence>
<keyword evidence="3" id="KW-0812">Transmembrane</keyword>
<feature type="transmembrane region" description="Helical" evidence="3">
    <location>
        <begin position="12"/>
        <end position="34"/>
    </location>
</feature>
<keyword evidence="3" id="KW-1133">Transmembrane helix</keyword>
<protein>
    <submittedName>
        <fullName evidence="4">Prepilin-type N-terminal cleavage/methylation domain-containing protein</fullName>
    </submittedName>
</protein>
<gene>
    <name evidence="4" type="ORF">H9632_15885</name>
</gene>
<dbReference type="NCBIfam" id="TIGR02532">
    <property type="entry name" value="IV_pilin_GFxxxE"/>
    <property type="match status" value="1"/>
</dbReference>
<dbReference type="Pfam" id="PF07963">
    <property type="entry name" value="N_methyl"/>
    <property type="match status" value="1"/>
</dbReference>
<proteinExistence type="predicted"/>
<organism evidence="4 5">
    <name type="scientific">Solibacillus merdavium</name>
    <dbReference type="NCBI Taxonomy" id="2762218"/>
    <lineage>
        <taxon>Bacteria</taxon>
        <taxon>Bacillati</taxon>
        <taxon>Bacillota</taxon>
        <taxon>Bacilli</taxon>
        <taxon>Bacillales</taxon>
        <taxon>Caryophanaceae</taxon>
        <taxon>Solibacillus</taxon>
    </lineage>
</organism>
<accession>A0ABR8XRH1</accession>